<evidence type="ECO:0000313" key="3">
    <source>
        <dbReference type="Proteomes" id="UP000191257"/>
    </source>
</evidence>
<dbReference type="AlphaFoldDB" id="A0A1V0GYU3"/>
<dbReference type="RefSeq" id="WP_105291689.1">
    <property type="nucleotide sequence ID" value="NZ_CAWMZI010000006.1"/>
</dbReference>
<dbReference type="KEGG" id="pye:A6J80_22430"/>
<dbReference type="EMBL" id="CP020445">
    <property type="protein sequence ID" value="ARC39046.2"/>
    <property type="molecule type" value="Genomic_DNA"/>
</dbReference>
<accession>A0A1V0GYU3</accession>
<dbReference type="Proteomes" id="UP000191257">
    <property type="component" value="Plasmid unnamed5"/>
</dbReference>
<feature type="compositionally biased region" description="Basic and acidic residues" evidence="1">
    <location>
        <begin position="41"/>
        <end position="68"/>
    </location>
</feature>
<evidence type="ECO:0000256" key="1">
    <source>
        <dbReference type="SAM" id="MobiDB-lite"/>
    </source>
</evidence>
<keyword evidence="2" id="KW-0614">Plasmid</keyword>
<proteinExistence type="predicted"/>
<name>A0A1V0GYU3_9RHOB</name>
<geneLocation type="plasmid" evidence="2 3">
    <name>unnamed5</name>
</geneLocation>
<protein>
    <submittedName>
        <fullName evidence="2">Uncharacterized protein</fullName>
    </submittedName>
</protein>
<keyword evidence="3" id="KW-1185">Reference proteome</keyword>
<reference evidence="2" key="1">
    <citation type="submission" date="2017-12" db="EMBL/GenBank/DDBJ databases">
        <title>FDA dAtabase for Regulatory Grade micrObial Sequences (FDA-ARGOS): Supporting development and validation of Infectious Disease Dx tests.</title>
        <authorList>
            <person name="Campos J."/>
            <person name="Goldberg B."/>
            <person name="Tallon L."/>
            <person name="Sadzewicz L."/>
            <person name="Sengamalay N."/>
            <person name="Ott S."/>
            <person name="Godinez A."/>
            <person name="Nagaraj S."/>
            <person name="Vyas G."/>
            <person name="Aluvathingal J."/>
            <person name="Nadendla S."/>
            <person name="Geyer C."/>
            <person name="Nandy P."/>
            <person name="Hobson J."/>
            <person name="Sichtig H."/>
        </authorList>
    </citation>
    <scope>NUCLEOTIDE SEQUENCE</scope>
    <source>
        <strain evidence="2">FDAARGOS_252</strain>
        <plasmid evidence="2">unnamed5</plasmid>
    </source>
</reference>
<feature type="region of interest" description="Disordered" evidence="1">
    <location>
        <begin position="1"/>
        <end position="68"/>
    </location>
</feature>
<gene>
    <name evidence="2" type="ORF">A6J80_22430</name>
</gene>
<evidence type="ECO:0000313" key="2">
    <source>
        <dbReference type="EMBL" id="ARC39046.2"/>
    </source>
</evidence>
<sequence>MAQNPKPDDISPDAVLKDEAQNTPSNPPDDRGGLPEGVRGTTRDVDHTVPAEEHAGYPDPNKPDLRKP</sequence>
<organism evidence="2 3">
    <name type="scientific">Paracoccus yeei</name>
    <dbReference type="NCBI Taxonomy" id="147645"/>
    <lineage>
        <taxon>Bacteria</taxon>
        <taxon>Pseudomonadati</taxon>
        <taxon>Pseudomonadota</taxon>
        <taxon>Alphaproteobacteria</taxon>
        <taxon>Rhodobacterales</taxon>
        <taxon>Paracoccaceae</taxon>
        <taxon>Paracoccus</taxon>
    </lineage>
</organism>